<reference evidence="2 3" key="1">
    <citation type="journal article" date="2015" name="Nature">
        <title>rRNA introns, odd ribosomes, and small enigmatic genomes across a large radiation of phyla.</title>
        <authorList>
            <person name="Brown C.T."/>
            <person name="Hug L.A."/>
            <person name="Thomas B.C."/>
            <person name="Sharon I."/>
            <person name="Castelle C.J."/>
            <person name="Singh A."/>
            <person name="Wilkins M.J."/>
            <person name="Williams K.H."/>
            <person name="Banfield J.F."/>
        </authorList>
    </citation>
    <scope>NUCLEOTIDE SEQUENCE [LARGE SCALE GENOMIC DNA]</scope>
</reference>
<comment type="caution">
    <text evidence="2">The sequence shown here is derived from an EMBL/GenBank/DDBJ whole genome shotgun (WGS) entry which is preliminary data.</text>
</comment>
<dbReference type="EMBL" id="LBTR01000006">
    <property type="protein sequence ID" value="KKQ46003.1"/>
    <property type="molecule type" value="Genomic_DNA"/>
</dbReference>
<name>A0A0G0HS65_9BACT</name>
<sequence>MVISRVLISIVAVFFVTSFFPKVVYGEYQLKQQKINPGGTLYKLKRVRERAQELFIFSSKSKVKYHINLVDDRISELGYIIDKKVTNEIEKSSSRLSFEIQVAQEIMSESGNFEPKDDLKTKCNDILSVLPSLRDKYPAQSSGWLLVQQNIDVASACRSI</sequence>
<dbReference type="Proteomes" id="UP000034603">
    <property type="component" value="Unassembled WGS sequence"/>
</dbReference>
<feature type="domain" description="DUF5667" evidence="1">
    <location>
        <begin position="35"/>
        <end position="119"/>
    </location>
</feature>
<dbReference type="InterPro" id="IPR043725">
    <property type="entry name" value="DUF5667"/>
</dbReference>
<dbReference type="AlphaFoldDB" id="A0A0G0HS65"/>
<proteinExistence type="predicted"/>
<evidence type="ECO:0000313" key="3">
    <source>
        <dbReference type="Proteomes" id="UP000034603"/>
    </source>
</evidence>
<evidence type="ECO:0000313" key="2">
    <source>
        <dbReference type="EMBL" id="KKQ46003.1"/>
    </source>
</evidence>
<dbReference type="Pfam" id="PF18915">
    <property type="entry name" value="DUF5667"/>
    <property type="match status" value="1"/>
</dbReference>
<evidence type="ECO:0000259" key="1">
    <source>
        <dbReference type="Pfam" id="PF18915"/>
    </source>
</evidence>
<gene>
    <name evidence="2" type="ORF">US62_C0006G0014</name>
</gene>
<organism evidence="2 3">
    <name type="scientific">Candidatus Woesebacteria bacterium GW2011_GWA1_37_8</name>
    <dbReference type="NCBI Taxonomy" id="1618546"/>
    <lineage>
        <taxon>Bacteria</taxon>
        <taxon>Candidatus Woeseibacteriota</taxon>
    </lineage>
</organism>
<protein>
    <recommendedName>
        <fullName evidence="1">DUF5667 domain-containing protein</fullName>
    </recommendedName>
</protein>
<accession>A0A0G0HS65</accession>